<gene>
    <name evidence="1" type="ORF">V5799_005996</name>
</gene>
<organism evidence="1 2">
    <name type="scientific">Amblyomma americanum</name>
    <name type="common">Lone star tick</name>
    <dbReference type="NCBI Taxonomy" id="6943"/>
    <lineage>
        <taxon>Eukaryota</taxon>
        <taxon>Metazoa</taxon>
        <taxon>Ecdysozoa</taxon>
        <taxon>Arthropoda</taxon>
        <taxon>Chelicerata</taxon>
        <taxon>Arachnida</taxon>
        <taxon>Acari</taxon>
        <taxon>Parasitiformes</taxon>
        <taxon>Ixodida</taxon>
        <taxon>Ixodoidea</taxon>
        <taxon>Ixodidae</taxon>
        <taxon>Amblyomminae</taxon>
        <taxon>Amblyomma</taxon>
    </lineage>
</organism>
<dbReference type="EMBL" id="JARKHS020025637">
    <property type="protein sequence ID" value="KAK8767223.1"/>
    <property type="molecule type" value="Genomic_DNA"/>
</dbReference>
<protein>
    <submittedName>
        <fullName evidence="1">Uncharacterized protein</fullName>
    </submittedName>
</protein>
<dbReference type="AlphaFoldDB" id="A0AAQ4DXN3"/>
<name>A0AAQ4DXN3_AMBAM</name>
<reference evidence="1 2" key="1">
    <citation type="journal article" date="2023" name="Arcadia Sci">
        <title>De novo assembly of a long-read Amblyomma americanum tick genome.</title>
        <authorList>
            <person name="Chou S."/>
            <person name="Poskanzer K.E."/>
            <person name="Rollins M."/>
            <person name="Thuy-Boun P.S."/>
        </authorList>
    </citation>
    <scope>NUCLEOTIDE SEQUENCE [LARGE SCALE GENOMIC DNA]</scope>
    <source>
        <strain evidence="1">F_SG_1</strain>
        <tissue evidence="1">Salivary glands</tissue>
    </source>
</reference>
<sequence>MSSAWESVAAKSLACTGVNSAEYPAPPSCPRKKNACDDVEDVLLSIGLSTPSEDYCAAEERHLQNLARHFDAPTVAEHSTAAAVWLHQTPRDASTVEEWLEGPSRKALSRRRRLYCPRRRRPLPKSLS</sequence>
<keyword evidence="2" id="KW-1185">Reference proteome</keyword>
<proteinExistence type="predicted"/>
<comment type="caution">
    <text evidence="1">The sequence shown here is derived from an EMBL/GenBank/DDBJ whole genome shotgun (WGS) entry which is preliminary data.</text>
</comment>
<accession>A0AAQ4DXN3</accession>
<evidence type="ECO:0000313" key="2">
    <source>
        <dbReference type="Proteomes" id="UP001321473"/>
    </source>
</evidence>
<evidence type="ECO:0000313" key="1">
    <source>
        <dbReference type="EMBL" id="KAK8767223.1"/>
    </source>
</evidence>
<dbReference type="Proteomes" id="UP001321473">
    <property type="component" value="Unassembled WGS sequence"/>
</dbReference>